<keyword evidence="1" id="KW-0472">Membrane</keyword>
<evidence type="ECO:0000313" key="4">
    <source>
        <dbReference type="Proteomes" id="UP001595796"/>
    </source>
</evidence>
<feature type="transmembrane region" description="Helical" evidence="1">
    <location>
        <begin position="41"/>
        <end position="58"/>
    </location>
</feature>
<dbReference type="EMBL" id="JBHSJF010000008">
    <property type="protein sequence ID" value="MFC5069893.1"/>
    <property type="molecule type" value="Genomic_DNA"/>
</dbReference>
<dbReference type="RefSeq" id="WP_114957794.1">
    <property type="nucleotide sequence ID" value="NZ_JBHSJF010000008.1"/>
</dbReference>
<dbReference type="PANTHER" id="PTHR30373:SF8">
    <property type="entry name" value="BLL7265 PROTEIN"/>
    <property type="match status" value="1"/>
</dbReference>
<dbReference type="InterPro" id="IPR007621">
    <property type="entry name" value="TPM_dom"/>
</dbReference>
<keyword evidence="4" id="KW-1185">Reference proteome</keyword>
<dbReference type="Proteomes" id="UP001595796">
    <property type="component" value="Unassembled WGS sequence"/>
</dbReference>
<evidence type="ECO:0000256" key="1">
    <source>
        <dbReference type="SAM" id="Phobius"/>
    </source>
</evidence>
<keyword evidence="1" id="KW-1133">Transmembrane helix</keyword>
<keyword evidence="1" id="KW-0812">Transmembrane</keyword>
<organism evidence="3 4">
    <name type="scientific">Flaviflagellibacter deserti</name>
    <dbReference type="NCBI Taxonomy" id="2267266"/>
    <lineage>
        <taxon>Bacteria</taxon>
        <taxon>Pseudomonadati</taxon>
        <taxon>Pseudomonadota</taxon>
        <taxon>Alphaproteobacteria</taxon>
        <taxon>Hyphomicrobiales</taxon>
        <taxon>Flaviflagellibacter</taxon>
    </lineage>
</organism>
<evidence type="ECO:0000313" key="3">
    <source>
        <dbReference type="EMBL" id="MFC5069893.1"/>
    </source>
</evidence>
<dbReference type="PANTHER" id="PTHR30373">
    <property type="entry name" value="UPF0603 PROTEIN YGCG"/>
    <property type="match status" value="1"/>
</dbReference>
<protein>
    <submittedName>
        <fullName evidence="3">TPM domain-containing protein</fullName>
    </submittedName>
</protein>
<feature type="transmembrane region" description="Helical" evidence="1">
    <location>
        <begin position="64"/>
        <end position="85"/>
    </location>
</feature>
<feature type="domain" description="TPM" evidence="2">
    <location>
        <begin position="96"/>
        <end position="179"/>
    </location>
</feature>
<dbReference type="Gene3D" id="3.10.310.50">
    <property type="match status" value="1"/>
</dbReference>
<dbReference type="Pfam" id="PF04536">
    <property type="entry name" value="TPM_phosphatase"/>
    <property type="match status" value="1"/>
</dbReference>
<evidence type="ECO:0000259" key="2">
    <source>
        <dbReference type="Pfam" id="PF04536"/>
    </source>
</evidence>
<proteinExistence type="predicted"/>
<accession>A0ABV9Z4I3</accession>
<reference evidence="4" key="1">
    <citation type="journal article" date="2019" name="Int. J. Syst. Evol. Microbiol.">
        <title>The Global Catalogue of Microorganisms (GCM) 10K type strain sequencing project: providing services to taxonomists for standard genome sequencing and annotation.</title>
        <authorList>
            <consortium name="The Broad Institute Genomics Platform"/>
            <consortium name="The Broad Institute Genome Sequencing Center for Infectious Disease"/>
            <person name="Wu L."/>
            <person name="Ma J."/>
        </authorList>
    </citation>
    <scope>NUCLEOTIDE SEQUENCE [LARGE SCALE GENOMIC DNA]</scope>
    <source>
        <strain evidence="4">CGMCC 1.16444</strain>
    </source>
</reference>
<comment type="caution">
    <text evidence="3">The sequence shown here is derived from an EMBL/GenBank/DDBJ whole genome shotgun (WGS) entry which is preliminary data.</text>
</comment>
<name>A0ABV9Z4I3_9HYPH</name>
<gene>
    <name evidence="3" type="ORF">ACFPFW_17900</name>
</gene>
<sequence>MTPSLNAEEAGRISQAIEQAETNTSGELFVVVARQADDYRLVPVLWAALAALIVAWPLHLFTTWGMGLILTIQGFVFVLLAAALYPLKARLRVIPPALAEDEVERAAYEQFLSHGIHLTEARTGVLIYVALAEHRVEIVADTGIAAKVEQPEWDAIAAEIVTAAKSRDLASGLVQAVKHSGELLARHFPPSAGDRNELPNKLVQI</sequence>